<dbReference type="EMBL" id="CP046171">
    <property type="protein sequence ID" value="QIS07457.1"/>
    <property type="molecule type" value="Genomic_DNA"/>
</dbReference>
<dbReference type="Gene3D" id="1.20.144.10">
    <property type="entry name" value="Phosphatidic acid phosphatase type 2/haloperoxidase"/>
    <property type="match status" value="1"/>
</dbReference>
<reference evidence="3 4" key="1">
    <citation type="journal article" date="2019" name="ACS Chem. Biol.">
        <title>Identification and Mobilization of a Cryptic Antibiotic Biosynthesis Gene Locus from a Human-Pathogenic Nocardia Isolate.</title>
        <authorList>
            <person name="Herisse M."/>
            <person name="Ishida K."/>
            <person name="Porter J.L."/>
            <person name="Howden B."/>
            <person name="Hertweck C."/>
            <person name="Stinear T.P."/>
            <person name="Pidot S.J."/>
        </authorList>
    </citation>
    <scope>NUCLEOTIDE SEQUENCE [LARGE SCALE GENOMIC DNA]</scope>
    <source>
        <strain evidence="3 4">AUSMDU00024985</strain>
    </source>
</reference>
<keyword evidence="1" id="KW-1133">Transmembrane helix</keyword>
<feature type="transmembrane region" description="Helical" evidence="1">
    <location>
        <begin position="148"/>
        <end position="165"/>
    </location>
</feature>
<feature type="transmembrane region" description="Helical" evidence="1">
    <location>
        <begin position="115"/>
        <end position="136"/>
    </location>
</feature>
<organism evidence="3 4">
    <name type="scientific">Nocardia brasiliensis</name>
    <dbReference type="NCBI Taxonomy" id="37326"/>
    <lineage>
        <taxon>Bacteria</taxon>
        <taxon>Bacillati</taxon>
        <taxon>Actinomycetota</taxon>
        <taxon>Actinomycetes</taxon>
        <taxon>Mycobacteriales</taxon>
        <taxon>Nocardiaceae</taxon>
        <taxon>Nocardia</taxon>
    </lineage>
</organism>
<dbReference type="AlphaFoldDB" id="A0A6G9Y2Z3"/>
<dbReference type="InterPro" id="IPR036938">
    <property type="entry name" value="PAP2/HPO_sf"/>
</dbReference>
<dbReference type="Proteomes" id="UP000501705">
    <property type="component" value="Chromosome"/>
</dbReference>
<sequence>MPRGVRTLGVAAAGATVTATLPATFPSDGGPTALDRALAAPIHAALDTRPGLAHLLVVPSNGYLLVPLLAIAAGWFAYRRLWRSAVLMLATPALAVALNAWAWKPLWHRPLHDYLAYPSGHTVHLVAIATTFFVLIDSPRARSSTLAIALPALLAAAVGMIGLDYHLPTDIIGGTAAAVAMTLTCCWAARPTRGTPATQHNSH</sequence>
<protein>
    <submittedName>
        <fullName evidence="3">Phosphatase PAP2 family protein</fullName>
    </submittedName>
</protein>
<dbReference type="InterPro" id="IPR000326">
    <property type="entry name" value="PAP2/HPO"/>
</dbReference>
<dbReference type="Pfam" id="PF01569">
    <property type="entry name" value="PAP2"/>
    <property type="match status" value="1"/>
</dbReference>
<feature type="transmembrane region" description="Helical" evidence="1">
    <location>
        <begin position="171"/>
        <end position="189"/>
    </location>
</feature>
<proteinExistence type="predicted"/>
<evidence type="ECO:0000313" key="3">
    <source>
        <dbReference type="EMBL" id="QIS07457.1"/>
    </source>
</evidence>
<dbReference type="SUPFAM" id="SSF48317">
    <property type="entry name" value="Acid phosphatase/Vanadium-dependent haloperoxidase"/>
    <property type="match status" value="1"/>
</dbReference>
<name>A0A6G9Y2Z3_NOCBR</name>
<evidence type="ECO:0000259" key="2">
    <source>
        <dbReference type="Pfam" id="PF01569"/>
    </source>
</evidence>
<evidence type="ECO:0000256" key="1">
    <source>
        <dbReference type="SAM" id="Phobius"/>
    </source>
</evidence>
<feature type="transmembrane region" description="Helical" evidence="1">
    <location>
        <begin position="85"/>
        <end position="103"/>
    </location>
</feature>
<keyword evidence="1" id="KW-0472">Membrane</keyword>
<evidence type="ECO:0000313" key="4">
    <source>
        <dbReference type="Proteomes" id="UP000501705"/>
    </source>
</evidence>
<accession>A0A6G9Y2Z3</accession>
<gene>
    <name evidence="3" type="ORF">F5X71_16150</name>
</gene>
<keyword evidence="1" id="KW-0812">Transmembrane</keyword>
<feature type="transmembrane region" description="Helical" evidence="1">
    <location>
        <begin position="55"/>
        <end position="78"/>
    </location>
</feature>
<feature type="domain" description="Phosphatidic acid phosphatase type 2/haloperoxidase" evidence="2">
    <location>
        <begin position="115"/>
        <end position="187"/>
    </location>
</feature>